<reference evidence="1" key="2">
    <citation type="journal article" date="2015" name="Fish Shellfish Immunol.">
        <title>Early steps in the European eel (Anguilla anguilla)-Vibrio vulnificus interaction in the gills: Role of the RtxA13 toxin.</title>
        <authorList>
            <person name="Callol A."/>
            <person name="Pajuelo D."/>
            <person name="Ebbesson L."/>
            <person name="Teles M."/>
            <person name="MacKenzie S."/>
            <person name="Amaro C."/>
        </authorList>
    </citation>
    <scope>NUCLEOTIDE SEQUENCE</scope>
</reference>
<reference evidence="1" key="1">
    <citation type="submission" date="2014-11" db="EMBL/GenBank/DDBJ databases">
        <authorList>
            <person name="Amaro Gonzalez C."/>
        </authorList>
    </citation>
    <scope>NUCLEOTIDE SEQUENCE</scope>
</reference>
<name>A0A0E9TLV9_ANGAN</name>
<accession>A0A0E9TLV9</accession>
<sequence length="31" mass="3592">MKSHKLQHQLGATICFGKFNLKPQIRQLQVV</sequence>
<evidence type="ECO:0000313" key="1">
    <source>
        <dbReference type="EMBL" id="JAH54442.1"/>
    </source>
</evidence>
<dbReference type="AlphaFoldDB" id="A0A0E9TLV9"/>
<dbReference type="EMBL" id="GBXM01054135">
    <property type="protein sequence ID" value="JAH54442.1"/>
    <property type="molecule type" value="Transcribed_RNA"/>
</dbReference>
<proteinExistence type="predicted"/>
<organism evidence="1">
    <name type="scientific">Anguilla anguilla</name>
    <name type="common">European freshwater eel</name>
    <name type="synonym">Muraena anguilla</name>
    <dbReference type="NCBI Taxonomy" id="7936"/>
    <lineage>
        <taxon>Eukaryota</taxon>
        <taxon>Metazoa</taxon>
        <taxon>Chordata</taxon>
        <taxon>Craniata</taxon>
        <taxon>Vertebrata</taxon>
        <taxon>Euteleostomi</taxon>
        <taxon>Actinopterygii</taxon>
        <taxon>Neopterygii</taxon>
        <taxon>Teleostei</taxon>
        <taxon>Anguilliformes</taxon>
        <taxon>Anguillidae</taxon>
        <taxon>Anguilla</taxon>
    </lineage>
</organism>
<protein>
    <submittedName>
        <fullName evidence="1">Uncharacterized protein</fullName>
    </submittedName>
</protein>